<dbReference type="InterPro" id="IPR012340">
    <property type="entry name" value="NA-bd_OB-fold"/>
</dbReference>
<keyword evidence="2" id="KW-0479">Metal-binding</keyword>
<keyword evidence="9" id="KW-1185">Reference proteome</keyword>
<sequence length="363" mass="41026">MQAIVPKKQAEKFSNVIREGCVYHVENFIVQTVSDYRPDEHEFVILFKWDTFVRLLSGSHSEIPPYKFSFVEFDIISNHLRNITNPTGMSEITISKGMKQLRNIHLKNCSDRPLKNRKTLSEILNSLDKDTIRHVMICKASVCKVIHDYEPYYLSCPKAECRKKKVLEKGDSCWCNNCNEFIPSPFTRYQIRVRIEDLTDGSTMTIFGQEAKALDKHPTFELEAMLKLGSGSQMVKNILNELIGSSLIFEMRISEYNIKDKSKNGFIETKVFPVDYKLEGDMMLNHIEQTSSDPIPKHTNPFGCLDNIILFSGLDESGNEKRPAQAVLDGHFAARSLESGGGNGAARVAGTTNVAVLLTALHL</sequence>
<dbReference type="CDD" id="cd04480">
    <property type="entry name" value="RPA1_DBD_A_like"/>
    <property type="match status" value="1"/>
</dbReference>
<reference evidence="8 9" key="1">
    <citation type="submission" date="2020-10" db="EMBL/GenBank/DDBJ databases">
        <title>The Coptis chinensis genome and diversification of protoberbering-type alkaloids.</title>
        <authorList>
            <person name="Wang B."/>
            <person name="Shu S."/>
            <person name="Song C."/>
            <person name="Liu Y."/>
        </authorList>
    </citation>
    <scope>NUCLEOTIDE SEQUENCE [LARGE SCALE GENOMIC DNA]</scope>
    <source>
        <strain evidence="8">HL-2020</strain>
        <tissue evidence="8">Leaf</tissue>
    </source>
</reference>
<dbReference type="InterPro" id="IPR003871">
    <property type="entry name" value="RFA1B/D_OB_1st"/>
</dbReference>
<keyword evidence="5" id="KW-0238">DNA-binding</keyword>
<gene>
    <name evidence="8" type="ORF">IFM89_002485</name>
</gene>
<evidence type="ECO:0000256" key="3">
    <source>
        <dbReference type="ARBA" id="ARBA00022771"/>
    </source>
</evidence>
<protein>
    <recommendedName>
        <fullName evidence="10">Replication factor A C-terminal domain-containing protein</fullName>
    </recommendedName>
</protein>
<evidence type="ECO:0000256" key="2">
    <source>
        <dbReference type="ARBA" id="ARBA00022723"/>
    </source>
</evidence>
<dbReference type="PANTHER" id="PTHR47165">
    <property type="entry name" value="OS03G0429900 PROTEIN"/>
    <property type="match status" value="1"/>
</dbReference>
<evidence type="ECO:0000313" key="8">
    <source>
        <dbReference type="EMBL" id="KAF9600012.1"/>
    </source>
</evidence>
<dbReference type="GO" id="GO:0003677">
    <property type="term" value="F:DNA binding"/>
    <property type="evidence" value="ECO:0007669"/>
    <property type="project" value="UniProtKB-KW"/>
</dbReference>
<feature type="domain" description="Replication factor A C-terminal" evidence="7">
    <location>
        <begin position="138"/>
        <end position="282"/>
    </location>
</feature>
<evidence type="ECO:0000313" key="9">
    <source>
        <dbReference type="Proteomes" id="UP000631114"/>
    </source>
</evidence>
<dbReference type="InterPro" id="IPR013955">
    <property type="entry name" value="Rep_factor-A_C"/>
</dbReference>
<evidence type="ECO:0000256" key="1">
    <source>
        <dbReference type="ARBA" id="ARBA00005690"/>
    </source>
</evidence>
<dbReference type="SUPFAM" id="SSF50249">
    <property type="entry name" value="Nucleic acid-binding proteins"/>
    <property type="match status" value="1"/>
</dbReference>
<comment type="caution">
    <text evidence="8">The sequence shown here is derived from an EMBL/GenBank/DDBJ whole genome shotgun (WGS) entry which is preliminary data.</text>
</comment>
<keyword evidence="3" id="KW-0863">Zinc-finger</keyword>
<dbReference type="CDD" id="cd04476">
    <property type="entry name" value="RPA1_DBD_C"/>
    <property type="match status" value="1"/>
</dbReference>
<dbReference type="EMBL" id="JADFTS010000006">
    <property type="protein sequence ID" value="KAF9600012.1"/>
    <property type="molecule type" value="Genomic_DNA"/>
</dbReference>
<dbReference type="GO" id="GO:0008270">
    <property type="term" value="F:zinc ion binding"/>
    <property type="evidence" value="ECO:0007669"/>
    <property type="project" value="UniProtKB-KW"/>
</dbReference>
<organism evidence="8 9">
    <name type="scientific">Coptis chinensis</name>
    <dbReference type="NCBI Taxonomy" id="261450"/>
    <lineage>
        <taxon>Eukaryota</taxon>
        <taxon>Viridiplantae</taxon>
        <taxon>Streptophyta</taxon>
        <taxon>Embryophyta</taxon>
        <taxon>Tracheophyta</taxon>
        <taxon>Spermatophyta</taxon>
        <taxon>Magnoliopsida</taxon>
        <taxon>Ranunculales</taxon>
        <taxon>Ranunculaceae</taxon>
        <taxon>Coptidoideae</taxon>
        <taxon>Coptis</taxon>
    </lineage>
</organism>
<dbReference type="Proteomes" id="UP000631114">
    <property type="component" value="Unassembled WGS sequence"/>
</dbReference>
<evidence type="ECO:0000259" key="6">
    <source>
        <dbReference type="Pfam" id="PF02721"/>
    </source>
</evidence>
<dbReference type="PANTHER" id="PTHR47165:SF4">
    <property type="entry name" value="OS03G0429900 PROTEIN"/>
    <property type="match status" value="1"/>
</dbReference>
<proteinExistence type="inferred from homology"/>
<dbReference type="Pfam" id="PF02721">
    <property type="entry name" value="DUF223"/>
    <property type="match status" value="1"/>
</dbReference>
<name>A0A835HKK8_9MAGN</name>
<dbReference type="Gene3D" id="2.40.50.140">
    <property type="entry name" value="Nucleic acid-binding proteins"/>
    <property type="match status" value="2"/>
</dbReference>
<dbReference type="Pfam" id="PF08646">
    <property type="entry name" value="Rep_fac-A_C"/>
    <property type="match status" value="1"/>
</dbReference>
<evidence type="ECO:0000259" key="7">
    <source>
        <dbReference type="Pfam" id="PF08646"/>
    </source>
</evidence>
<dbReference type="OrthoDB" id="1931061at2759"/>
<accession>A0A835HKK8</accession>
<evidence type="ECO:0000256" key="4">
    <source>
        <dbReference type="ARBA" id="ARBA00022833"/>
    </source>
</evidence>
<keyword evidence="4" id="KW-0862">Zinc</keyword>
<feature type="domain" description="Replication protein A 70 kDa DNA-binding subunit B/D first OB fold" evidence="6">
    <location>
        <begin position="1"/>
        <end position="54"/>
    </location>
</feature>
<dbReference type="InterPro" id="IPR047192">
    <property type="entry name" value="Euk_RPA1_DBD_C"/>
</dbReference>
<evidence type="ECO:0008006" key="10">
    <source>
        <dbReference type="Google" id="ProtNLM"/>
    </source>
</evidence>
<dbReference type="AlphaFoldDB" id="A0A835HKK8"/>
<comment type="similarity">
    <text evidence="1">Belongs to the replication factor A protein 1 family.</text>
</comment>
<evidence type="ECO:0000256" key="5">
    <source>
        <dbReference type="ARBA" id="ARBA00023125"/>
    </source>
</evidence>